<dbReference type="Pfam" id="PF07769">
    <property type="entry name" value="PsiF_repeat"/>
    <property type="match status" value="1"/>
</dbReference>
<accession>Q89UR9</accession>
<protein>
    <submittedName>
        <fullName evidence="2">Bll1342 protein</fullName>
    </submittedName>
</protein>
<dbReference type="InParanoid" id="Q89UR9"/>
<feature type="compositionally biased region" description="Basic and acidic residues" evidence="1">
    <location>
        <begin position="82"/>
        <end position="93"/>
    </location>
</feature>
<proteinExistence type="predicted"/>
<dbReference type="OrthoDB" id="8453684at2"/>
<dbReference type="AlphaFoldDB" id="Q89UR9"/>
<evidence type="ECO:0000313" key="2">
    <source>
        <dbReference type="EMBL" id="BAC46607.1"/>
    </source>
</evidence>
<feature type="compositionally biased region" description="Basic and acidic residues" evidence="1">
    <location>
        <begin position="99"/>
        <end position="108"/>
    </location>
</feature>
<gene>
    <name evidence="2" type="ordered locus">bll1342</name>
</gene>
<reference evidence="3" key="1">
    <citation type="journal article" date="2002" name="DNA Res.">
        <title>Complete genomic sequence of nitrogen-fixing symbiotic bacterium Bradyrhizobium japonicum USDA110.</title>
        <authorList>
            <person name="Kaneko T."/>
            <person name="Nakamura Y."/>
            <person name="Sato S."/>
            <person name="Minamisawa K."/>
            <person name="Uchiumi T."/>
            <person name="Sasamoto S."/>
            <person name="Watanabe A."/>
            <person name="Idesawa K."/>
            <person name="Iriguchi M."/>
            <person name="Kawashima K."/>
            <person name="Kohara M."/>
            <person name="Matsumoto M."/>
            <person name="Shimpo S."/>
            <person name="Tsuruoka H."/>
            <person name="Wada T."/>
            <person name="Yamada M."/>
            <person name="Tabata S."/>
        </authorList>
    </citation>
    <scope>NUCLEOTIDE SEQUENCE [LARGE SCALE GENOMIC DNA]</scope>
    <source>
        <strain evidence="3">JCM 10833 / BCRC 13528 / IAM 13628 / NBRC 14792 / USDA 110</strain>
    </source>
</reference>
<dbReference type="STRING" id="224911.AAV28_03615"/>
<dbReference type="InterPro" id="IPR011690">
    <property type="entry name" value="P_starv_induced_PsiF"/>
</dbReference>
<organism evidence="2 3">
    <name type="scientific">Bradyrhizobium diazoefficiens (strain JCM 10833 / BCRC 13528 / IAM 13628 / NBRC 14792 / USDA 110)</name>
    <dbReference type="NCBI Taxonomy" id="224911"/>
    <lineage>
        <taxon>Bacteria</taxon>
        <taxon>Pseudomonadati</taxon>
        <taxon>Pseudomonadota</taxon>
        <taxon>Alphaproteobacteria</taxon>
        <taxon>Hyphomicrobiales</taxon>
        <taxon>Nitrobacteraceae</taxon>
        <taxon>Bradyrhizobium</taxon>
    </lineage>
</organism>
<dbReference type="EnsemblBacteria" id="BAC46607">
    <property type="protein sequence ID" value="BAC46607"/>
    <property type="gene ID" value="BAC46607"/>
</dbReference>
<keyword evidence="3" id="KW-1185">Reference proteome</keyword>
<feature type="region of interest" description="Disordered" evidence="1">
    <location>
        <begin position="64"/>
        <end position="112"/>
    </location>
</feature>
<sequence>MRWLSPPKYSDPVTRLIHVAFSNASRRSSPSPFSQEECNTMTLASRLAAVALASLLATGTAFAQTAAPAAKTDTKTTTAAPTDKKAPKEHSAESLECSKQADAKGLHGKERKKFRSECIKTAKAGSAAPAAADKK</sequence>
<dbReference type="EMBL" id="BA000040">
    <property type="protein sequence ID" value="BAC46607.1"/>
    <property type="molecule type" value="Genomic_DNA"/>
</dbReference>
<dbReference type="Proteomes" id="UP000002526">
    <property type="component" value="Chromosome"/>
</dbReference>
<evidence type="ECO:0000256" key="1">
    <source>
        <dbReference type="SAM" id="MobiDB-lite"/>
    </source>
</evidence>
<dbReference type="eggNOG" id="ENOG503127Q">
    <property type="taxonomic scope" value="Bacteria"/>
</dbReference>
<dbReference type="PATRIC" id="fig|224911.5.peg.1392"/>
<dbReference type="HOGENOM" id="CLU_155739_0_0_5"/>
<evidence type="ECO:0000313" key="3">
    <source>
        <dbReference type="Proteomes" id="UP000002526"/>
    </source>
</evidence>
<feature type="compositionally biased region" description="Low complexity" evidence="1">
    <location>
        <begin position="64"/>
        <end position="81"/>
    </location>
</feature>
<dbReference type="KEGG" id="bja:bll1342"/>
<name>Q89UR9_BRADU</name>